<proteinExistence type="predicted"/>
<evidence type="ECO:0000256" key="3">
    <source>
        <dbReference type="ARBA" id="ARBA00022989"/>
    </source>
</evidence>
<feature type="transmembrane region" description="Helical" evidence="6">
    <location>
        <begin position="166"/>
        <end position="183"/>
    </location>
</feature>
<dbReference type="EMBL" id="JXSQ01000008">
    <property type="protein sequence ID" value="KIP52692.1"/>
    <property type="molecule type" value="Genomic_DNA"/>
</dbReference>
<evidence type="ECO:0000256" key="2">
    <source>
        <dbReference type="ARBA" id="ARBA00022692"/>
    </source>
</evidence>
<feature type="compositionally biased region" description="Low complexity" evidence="5">
    <location>
        <begin position="104"/>
        <end position="149"/>
    </location>
</feature>
<dbReference type="Proteomes" id="UP000032120">
    <property type="component" value="Unassembled WGS sequence"/>
</dbReference>
<evidence type="ECO:0000313" key="8">
    <source>
        <dbReference type="Proteomes" id="UP000032120"/>
    </source>
</evidence>
<keyword evidence="4 6" id="KW-0472">Membrane</keyword>
<feature type="region of interest" description="Disordered" evidence="5">
    <location>
        <begin position="1"/>
        <end position="149"/>
    </location>
</feature>
<feature type="transmembrane region" description="Helical" evidence="6">
    <location>
        <begin position="222"/>
        <end position="241"/>
    </location>
</feature>
<evidence type="ECO:0000256" key="5">
    <source>
        <dbReference type="SAM" id="MobiDB-lite"/>
    </source>
</evidence>
<sequence length="265" mass="27425">MTTLPPEDARPADETPETNSSAPGSGDAESVDAVPAPAAAEAPDDAAAQGDGLPVGDPTAQPSYAPPQAPAGFEQPPFGAPTPPPPYGAPQQPFGAPQPPPGYAPQAPGFGAPQQPGYGAPQQPGYGAPQQPGYGAPQQPGYGAPQGYYQPQNGATNPLSNLTANYWLSVFFFWIPALIFFLVESPKSSPQVRALHAANLNFALLRTALLIFGWIFAVIPVLGPLLVGVAHLAGFVLHIIAATKVAETYRQGGTDPFLFNAPMVR</sequence>
<evidence type="ECO:0000256" key="6">
    <source>
        <dbReference type="SAM" id="Phobius"/>
    </source>
</evidence>
<feature type="compositionally biased region" description="Low complexity" evidence="5">
    <location>
        <begin position="27"/>
        <end position="48"/>
    </location>
</feature>
<dbReference type="AlphaFoldDB" id="A0A0D0INN8"/>
<dbReference type="OrthoDB" id="4953767at2"/>
<comment type="subcellular location">
    <subcellularLocation>
        <location evidence="1">Membrane</location>
        <topology evidence="1">Multi-pass membrane protein</topology>
    </subcellularLocation>
</comment>
<feature type="compositionally biased region" description="Pro residues" evidence="5">
    <location>
        <begin position="78"/>
        <end position="88"/>
    </location>
</feature>
<gene>
    <name evidence="7" type="ORF">SD72_08035</name>
</gene>
<evidence type="ECO:0000256" key="4">
    <source>
        <dbReference type="ARBA" id="ARBA00023136"/>
    </source>
</evidence>
<protein>
    <recommendedName>
        <fullName evidence="9">DUF4870 domain-containing protein</fullName>
    </recommendedName>
</protein>
<evidence type="ECO:0000313" key="7">
    <source>
        <dbReference type="EMBL" id="KIP52692.1"/>
    </source>
</evidence>
<keyword evidence="3 6" id="KW-1133">Transmembrane helix</keyword>
<accession>A0A0D0INN8</accession>
<dbReference type="RefSeq" id="WP_042543923.1">
    <property type="nucleotide sequence ID" value="NZ_JXSQ01000008.1"/>
</dbReference>
<evidence type="ECO:0008006" key="9">
    <source>
        <dbReference type="Google" id="ProtNLM"/>
    </source>
</evidence>
<evidence type="ECO:0000256" key="1">
    <source>
        <dbReference type="ARBA" id="ARBA00004141"/>
    </source>
</evidence>
<comment type="caution">
    <text evidence="7">The sequence shown here is derived from an EMBL/GenBank/DDBJ whole genome shotgun (WGS) entry which is preliminary data.</text>
</comment>
<keyword evidence="8" id="KW-1185">Reference proteome</keyword>
<name>A0A0D0INN8_9MICO</name>
<keyword evidence="2 6" id="KW-0812">Transmembrane</keyword>
<dbReference type="Pfam" id="PF09685">
    <property type="entry name" value="MamF_MmsF"/>
    <property type="match status" value="1"/>
</dbReference>
<reference evidence="7 8" key="1">
    <citation type="submission" date="2015-01" db="EMBL/GenBank/DDBJ databases">
        <title>Draft genome sequence of Leucobacter komagatae strain VKM ST2845.</title>
        <authorList>
            <person name="Karlyshev A.V."/>
            <person name="Kudryashova E.B."/>
        </authorList>
    </citation>
    <scope>NUCLEOTIDE SEQUENCE [LARGE SCALE GENOMIC DNA]</scope>
    <source>
        <strain evidence="7 8">VKM ST2845</strain>
    </source>
</reference>
<dbReference type="InterPro" id="IPR019109">
    <property type="entry name" value="MamF_MmsF"/>
</dbReference>
<organism evidence="7 8">
    <name type="scientific">Leucobacter komagatae</name>
    <dbReference type="NCBI Taxonomy" id="55969"/>
    <lineage>
        <taxon>Bacteria</taxon>
        <taxon>Bacillati</taxon>
        <taxon>Actinomycetota</taxon>
        <taxon>Actinomycetes</taxon>
        <taxon>Micrococcales</taxon>
        <taxon>Microbacteriaceae</taxon>
        <taxon>Leucobacter</taxon>
    </lineage>
</organism>